<dbReference type="FunFam" id="3.30.420.10:FF:000045">
    <property type="entry name" value="3'-5' exonuclease DinG"/>
    <property type="match status" value="1"/>
</dbReference>
<evidence type="ECO:0000256" key="1">
    <source>
        <dbReference type="ARBA" id="ARBA00022839"/>
    </source>
</evidence>
<keyword evidence="1" id="KW-0378">Hydrolase</keyword>
<dbReference type="GO" id="GO:0003677">
    <property type="term" value="F:DNA binding"/>
    <property type="evidence" value="ECO:0007669"/>
    <property type="project" value="InterPro"/>
</dbReference>
<dbReference type="AlphaFoldDB" id="A0A084JSB4"/>
<accession>A0A084JSB4</accession>
<keyword evidence="4" id="KW-1185">Reference proteome</keyword>
<dbReference type="OrthoDB" id="9776650at2"/>
<dbReference type="STRING" id="29354.IO98_01335"/>
<feature type="domain" description="Exonuclease" evidence="2">
    <location>
        <begin position="17"/>
        <end position="184"/>
    </location>
</feature>
<keyword evidence="1" id="KW-0269">Exonuclease</keyword>
<evidence type="ECO:0000313" key="3">
    <source>
        <dbReference type="EMBL" id="KEZ91848.1"/>
    </source>
</evidence>
<dbReference type="SUPFAM" id="SSF57783">
    <property type="entry name" value="Zinc beta-ribbon"/>
    <property type="match status" value="1"/>
</dbReference>
<dbReference type="RefSeq" id="WP_038277279.1">
    <property type="nucleotide sequence ID" value="NZ_JPME01000002.1"/>
</dbReference>
<dbReference type="InterPro" id="IPR013520">
    <property type="entry name" value="Ribonucl_H"/>
</dbReference>
<sequence length="222" mass="25012">MATRQFTGRRLDQYAENYVVFDLETTGISAGEDSIIEISAIKVKGHEPVAEFNTLVNPGTHIPAGATNVNGITDDMVRKAPGLKEVLPEFLSFIEGEILVGHNIQSFDLLFLYRAAEELLGKKVENDYIDTLFMAKACLPQLNRYRLTDISAYFQIDTEGAHRALADCVMNQRCYEHMGKLQQKEEVEICPQCGGILRRRSGKFGEFYGCSNFPQCRFTRNV</sequence>
<dbReference type="Pfam" id="PF01396">
    <property type="entry name" value="Zn_ribbon_Top1"/>
    <property type="match status" value="1"/>
</dbReference>
<dbReference type="InterPro" id="IPR013498">
    <property type="entry name" value="Topo_IA_Znf"/>
</dbReference>
<evidence type="ECO:0000313" key="4">
    <source>
        <dbReference type="Proteomes" id="UP000028525"/>
    </source>
</evidence>
<dbReference type="PANTHER" id="PTHR30231">
    <property type="entry name" value="DNA POLYMERASE III SUBUNIT EPSILON"/>
    <property type="match status" value="1"/>
</dbReference>
<keyword evidence="1" id="KW-0540">Nuclease</keyword>
<dbReference type="SMART" id="SM00479">
    <property type="entry name" value="EXOIII"/>
    <property type="match status" value="1"/>
</dbReference>
<dbReference type="GO" id="GO:0008408">
    <property type="term" value="F:3'-5' exonuclease activity"/>
    <property type="evidence" value="ECO:0007669"/>
    <property type="project" value="TreeGrafter"/>
</dbReference>
<dbReference type="EMBL" id="JPME01000002">
    <property type="protein sequence ID" value="KEZ91848.1"/>
    <property type="molecule type" value="Genomic_DNA"/>
</dbReference>
<proteinExistence type="predicted"/>
<gene>
    <name evidence="3" type="ORF">IO98_01335</name>
</gene>
<dbReference type="Gene3D" id="3.30.420.10">
    <property type="entry name" value="Ribonuclease H-like superfamily/Ribonuclease H"/>
    <property type="match status" value="1"/>
</dbReference>
<dbReference type="CDD" id="cd06127">
    <property type="entry name" value="DEDDh"/>
    <property type="match status" value="1"/>
</dbReference>
<dbReference type="InterPro" id="IPR006054">
    <property type="entry name" value="DnaQ"/>
</dbReference>
<dbReference type="PANTHER" id="PTHR30231:SF41">
    <property type="entry name" value="DNA POLYMERASE III SUBUNIT EPSILON"/>
    <property type="match status" value="1"/>
</dbReference>
<dbReference type="Proteomes" id="UP000028525">
    <property type="component" value="Unassembled WGS sequence"/>
</dbReference>
<dbReference type="GO" id="GO:0045004">
    <property type="term" value="P:DNA replication proofreading"/>
    <property type="evidence" value="ECO:0007669"/>
    <property type="project" value="TreeGrafter"/>
</dbReference>
<dbReference type="GO" id="GO:0005829">
    <property type="term" value="C:cytosol"/>
    <property type="evidence" value="ECO:0007669"/>
    <property type="project" value="TreeGrafter"/>
</dbReference>
<dbReference type="SUPFAM" id="SSF53098">
    <property type="entry name" value="Ribonuclease H-like"/>
    <property type="match status" value="1"/>
</dbReference>
<dbReference type="GO" id="GO:0006265">
    <property type="term" value="P:DNA topological change"/>
    <property type="evidence" value="ECO:0007669"/>
    <property type="project" value="InterPro"/>
</dbReference>
<dbReference type="Pfam" id="PF00929">
    <property type="entry name" value="RNase_T"/>
    <property type="match status" value="1"/>
</dbReference>
<name>A0A084JSB4_9FIRM</name>
<dbReference type="Gene3D" id="3.30.65.10">
    <property type="entry name" value="Bacterial Topoisomerase I, domain 1"/>
    <property type="match status" value="1"/>
</dbReference>
<protein>
    <submittedName>
        <fullName evidence="3">DNA polymerase III subunit epsilon</fullName>
    </submittedName>
</protein>
<reference evidence="3 4" key="1">
    <citation type="submission" date="2014-07" db="EMBL/GenBank/DDBJ databases">
        <title>Draft genome of Clostridium celerecrescens 152B isolated from sediments associated with methane hydrate from Krishna Godavari basin.</title>
        <authorList>
            <person name="Honkalas V.S."/>
            <person name="Dabir A.P."/>
            <person name="Arora P."/>
            <person name="Dhakephalkar P.K."/>
        </authorList>
    </citation>
    <scope>NUCLEOTIDE SEQUENCE [LARGE SCALE GENOMIC DNA]</scope>
    <source>
        <strain evidence="3 4">152B</strain>
    </source>
</reference>
<dbReference type="InterPro" id="IPR012337">
    <property type="entry name" value="RNaseH-like_sf"/>
</dbReference>
<comment type="caution">
    <text evidence="3">The sequence shown here is derived from an EMBL/GenBank/DDBJ whole genome shotgun (WGS) entry which is preliminary data.</text>
</comment>
<dbReference type="NCBIfam" id="TIGR00573">
    <property type="entry name" value="dnaq"/>
    <property type="match status" value="1"/>
</dbReference>
<organism evidence="3 4">
    <name type="scientific">Lacrimispora celerecrescens</name>
    <dbReference type="NCBI Taxonomy" id="29354"/>
    <lineage>
        <taxon>Bacteria</taxon>
        <taxon>Bacillati</taxon>
        <taxon>Bacillota</taxon>
        <taxon>Clostridia</taxon>
        <taxon>Lachnospirales</taxon>
        <taxon>Lachnospiraceae</taxon>
        <taxon>Lacrimispora</taxon>
    </lineage>
</organism>
<dbReference type="GO" id="GO:0003916">
    <property type="term" value="F:DNA topoisomerase activity"/>
    <property type="evidence" value="ECO:0007669"/>
    <property type="project" value="InterPro"/>
</dbReference>
<evidence type="ECO:0000259" key="2">
    <source>
        <dbReference type="SMART" id="SM00479"/>
    </source>
</evidence>
<dbReference type="GO" id="GO:0005694">
    <property type="term" value="C:chromosome"/>
    <property type="evidence" value="ECO:0007669"/>
    <property type="project" value="InterPro"/>
</dbReference>
<dbReference type="InterPro" id="IPR036397">
    <property type="entry name" value="RNaseH_sf"/>
</dbReference>
<dbReference type="GO" id="GO:0003887">
    <property type="term" value="F:DNA-directed DNA polymerase activity"/>
    <property type="evidence" value="ECO:0007669"/>
    <property type="project" value="InterPro"/>
</dbReference>